<feature type="compositionally biased region" description="Basic residues" evidence="1">
    <location>
        <begin position="1"/>
        <end position="10"/>
    </location>
</feature>
<protein>
    <submittedName>
        <fullName evidence="2">Uncharacterized protein</fullName>
    </submittedName>
</protein>
<accession>A0A5C5VKF8</accession>
<keyword evidence="3" id="KW-1185">Reference proteome</keyword>
<dbReference type="EMBL" id="SJPF01000001">
    <property type="protein sequence ID" value="TWT39098.1"/>
    <property type="molecule type" value="Genomic_DNA"/>
</dbReference>
<evidence type="ECO:0000313" key="3">
    <source>
        <dbReference type="Proteomes" id="UP000318878"/>
    </source>
</evidence>
<evidence type="ECO:0000256" key="1">
    <source>
        <dbReference type="SAM" id="MobiDB-lite"/>
    </source>
</evidence>
<gene>
    <name evidence="2" type="ORF">Enr8_07930</name>
</gene>
<name>A0A5C5VKF8_9BACT</name>
<proteinExistence type="predicted"/>
<comment type="caution">
    <text evidence="2">The sequence shown here is derived from an EMBL/GenBank/DDBJ whole genome shotgun (WGS) entry which is preliminary data.</text>
</comment>
<sequence>MAKKNGKPKTTRMDEGADRVRRKEPYSSERITRVVDRLREQAARLSSLVRSMEESELEDVVVDGHAMLLRGLNQIDNFADNTARAVREARTAKFE</sequence>
<feature type="region of interest" description="Disordered" evidence="1">
    <location>
        <begin position="1"/>
        <end position="27"/>
    </location>
</feature>
<organism evidence="2 3">
    <name type="scientific">Blastopirellula retiformator</name>
    <dbReference type="NCBI Taxonomy" id="2527970"/>
    <lineage>
        <taxon>Bacteria</taxon>
        <taxon>Pseudomonadati</taxon>
        <taxon>Planctomycetota</taxon>
        <taxon>Planctomycetia</taxon>
        <taxon>Pirellulales</taxon>
        <taxon>Pirellulaceae</taxon>
        <taxon>Blastopirellula</taxon>
    </lineage>
</organism>
<reference evidence="2 3" key="1">
    <citation type="submission" date="2019-02" db="EMBL/GenBank/DDBJ databases">
        <title>Deep-cultivation of Planctomycetes and their phenomic and genomic characterization uncovers novel biology.</title>
        <authorList>
            <person name="Wiegand S."/>
            <person name="Jogler M."/>
            <person name="Boedeker C."/>
            <person name="Pinto D."/>
            <person name="Vollmers J."/>
            <person name="Rivas-Marin E."/>
            <person name="Kohn T."/>
            <person name="Peeters S.H."/>
            <person name="Heuer A."/>
            <person name="Rast P."/>
            <person name="Oberbeckmann S."/>
            <person name="Bunk B."/>
            <person name="Jeske O."/>
            <person name="Meyerdierks A."/>
            <person name="Storesund J.E."/>
            <person name="Kallscheuer N."/>
            <person name="Luecker S."/>
            <person name="Lage O.M."/>
            <person name="Pohl T."/>
            <person name="Merkel B.J."/>
            <person name="Hornburger P."/>
            <person name="Mueller R.-W."/>
            <person name="Bruemmer F."/>
            <person name="Labrenz M."/>
            <person name="Spormann A.M."/>
            <person name="Op Den Camp H."/>
            <person name="Overmann J."/>
            <person name="Amann R."/>
            <person name="Jetten M.S.M."/>
            <person name="Mascher T."/>
            <person name="Medema M.H."/>
            <person name="Devos D.P."/>
            <person name="Kaster A.-K."/>
            <person name="Ovreas L."/>
            <person name="Rohde M."/>
            <person name="Galperin M.Y."/>
            <person name="Jogler C."/>
        </authorList>
    </citation>
    <scope>NUCLEOTIDE SEQUENCE [LARGE SCALE GENOMIC DNA]</scope>
    <source>
        <strain evidence="2 3">Enr8</strain>
    </source>
</reference>
<dbReference type="Proteomes" id="UP000318878">
    <property type="component" value="Unassembled WGS sequence"/>
</dbReference>
<feature type="compositionally biased region" description="Basic and acidic residues" evidence="1">
    <location>
        <begin position="11"/>
        <end position="27"/>
    </location>
</feature>
<evidence type="ECO:0000313" key="2">
    <source>
        <dbReference type="EMBL" id="TWT39098.1"/>
    </source>
</evidence>
<dbReference type="AlphaFoldDB" id="A0A5C5VKF8"/>
<dbReference type="RefSeq" id="WP_146429297.1">
    <property type="nucleotide sequence ID" value="NZ_SJPF01000001.1"/>
</dbReference>
<dbReference type="OrthoDB" id="284426at2"/>